<evidence type="ECO:0000256" key="2">
    <source>
        <dbReference type="PIRSR" id="PIRSR605959-2"/>
    </source>
</evidence>
<accession>A0A511DVB3</accession>
<comment type="cofactor">
    <cofactor evidence="3">
        <name>Mg(2+)</name>
        <dbReference type="ChEBI" id="CHEBI:18420"/>
    </cofactor>
</comment>
<evidence type="ECO:0000256" key="3">
    <source>
        <dbReference type="PIRSR" id="PIRSR605959-3"/>
    </source>
</evidence>
<dbReference type="GO" id="GO:1902000">
    <property type="term" value="P:homogentisate catabolic process"/>
    <property type="evidence" value="ECO:0007669"/>
    <property type="project" value="TreeGrafter"/>
</dbReference>
<feature type="binding site" evidence="3">
    <location>
        <position position="174"/>
    </location>
    <ligand>
        <name>Ca(2+)</name>
        <dbReference type="ChEBI" id="CHEBI:29108"/>
    </ligand>
</feature>
<comment type="caution">
    <text evidence="5">The sequence shown here is derived from an EMBL/GenBank/DDBJ whole genome shotgun (WGS) entry which is preliminary data.</text>
</comment>
<feature type="binding site" evidence="2">
    <location>
        <position position="211"/>
    </location>
    <ligand>
        <name>substrate</name>
    </ligand>
</feature>
<evidence type="ECO:0000259" key="4">
    <source>
        <dbReference type="Pfam" id="PF01557"/>
    </source>
</evidence>
<organism evidence="5 6">
    <name type="scientific">Pseudonocardia sulfidoxydans NBRC 16205</name>
    <dbReference type="NCBI Taxonomy" id="1223511"/>
    <lineage>
        <taxon>Bacteria</taxon>
        <taxon>Bacillati</taxon>
        <taxon>Actinomycetota</taxon>
        <taxon>Actinomycetes</taxon>
        <taxon>Pseudonocardiales</taxon>
        <taxon>Pseudonocardiaceae</taxon>
        <taxon>Pseudonocardia</taxon>
    </lineage>
</organism>
<dbReference type="Proteomes" id="UP000321685">
    <property type="component" value="Unassembled WGS sequence"/>
</dbReference>
<proteinExistence type="predicted"/>
<dbReference type="InterPro" id="IPR036663">
    <property type="entry name" value="Fumarylacetoacetase_C_sf"/>
</dbReference>
<feature type="binding site" evidence="3">
    <location>
        <position position="228"/>
    </location>
    <ligand>
        <name>Mg(2+)</name>
        <dbReference type="ChEBI" id="CHEBI:18420"/>
    </ligand>
</feature>
<feature type="binding site" evidence="3">
    <location>
        <position position="172"/>
    </location>
    <ligand>
        <name>Ca(2+)</name>
        <dbReference type="ChEBI" id="CHEBI:29108"/>
    </ligand>
</feature>
<dbReference type="InterPro" id="IPR005959">
    <property type="entry name" value="Fumarylacetoacetase"/>
</dbReference>
<keyword evidence="3" id="KW-0106">Calcium</keyword>
<reference evidence="5 6" key="1">
    <citation type="submission" date="2019-07" db="EMBL/GenBank/DDBJ databases">
        <title>Whole genome shotgun sequence of Pseudonocardia sulfidoxydans NBRC 16205.</title>
        <authorList>
            <person name="Hosoyama A."/>
            <person name="Uohara A."/>
            <person name="Ohji S."/>
            <person name="Ichikawa N."/>
        </authorList>
    </citation>
    <scope>NUCLEOTIDE SEQUENCE [LARGE SCALE GENOMIC DNA]</scope>
    <source>
        <strain evidence="5 6">NBRC 16205</strain>
    </source>
</reference>
<gene>
    <name evidence="5" type="ORF">PSU4_59920</name>
</gene>
<dbReference type="Gene3D" id="3.90.850.10">
    <property type="entry name" value="Fumarylacetoacetase-like, C-terminal domain"/>
    <property type="match status" value="1"/>
</dbReference>
<dbReference type="GO" id="GO:0004334">
    <property type="term" value="F:fumarylacetoacetase activity"/>
    <property type="evidence" value="ECO:0007669"/>
    <property type="project" value="InterPro"/>
</dbReference>
<sequence>MIGTGLALGVVAGAGRPGPSRIAAPTPAGLLDVGALAATESAVFAETLGHPTLDALLAAGRAVWADVVGWLAERLADPDRIAPFLLPANGVVPVLPFTVADYVDFYACEQHAVNGAQILRPGTATTAPNWRHLPVGYHGRAGTVVVSGTPVTRPWGQRAAGDYGPTRALDVEAELGFVCGGPAQGPVPVDDALDHVFGVVVLNDWSARDVQSFESRPLGPMLGKSFATAISAWVTPLDVLEAAWVDPPPRDPEPLPHLRGKADRGLDVTMEIRLGGELVSSPPAADLYWTPAQLVTHLTSNGASLRPGDLLGSGTVSGARREQWGSFLELSWGGEDPVALPGGETRTYLEDGDEIVISATFPGPGGTRLALPEVRNRVAPAR</sequence>
<dbReference type="Pfam" id="PF01557">
    <property type="entry name" value="FAA_hydrolase"/>
    <property type="match status" value="1"/>
</dbReference>
<protein>
    <submittedName>
        <fullName evidence="5">Fumarylacetoacetase</fullName>
    </submittedName>
</protein>
<dbReference type="GO" id="GO:0046872">
    <property type="term" value="F:metal ion binding"/>
    <property type="evidence" value="ECO:0007669"/>
    <property type="project" value="UniProtKB-KW"/>
</dbReference>
<feature type="binding site" evidence="2">
    <location>
        <position position="315"/>
    </location>
    <ligand>
        <name>substrate</name>
    </ligand>
</feature>
<dbReference type="SUPFAM" id="SSF56529">
    <property type="entry name" value="FAH"/>
    <property type="match status" value="1"/>
</dbReference>
<feature type="active site" description="Proton acceptor" evidence="1">
    <location>
        <position position="111"/>
    </location>
</feature>
<keyword evidence="6" id="KW-1185">Reference proteome</keyword>
<name>A0A511DVB3_9PSEU</name>
<dbReference type="AlphaFoldDB" id="A0A511DVB3"/>
<keyword evidence="3" id="KW-0479">Metal-binding</keyword>
<feature type="binding site" evidence="3">
    <location>
        <position position="204"/>
    </location>
    <ligand>
        <name>Ca(2+)</name>
        <dbReference type="ChEBI" id="CHEBI:29108"/>
    </ligand>
</feature>
<dbReference type="PANTHER" id="PTHR43069:SF2">
    <property type="entry name" value="FUMARYLACETOACETASE"/>
    <property type="match status" value="1"/>
</dbReference>
<feature type="binding site" evidence="3">
    <location>
        <position position="104"/>
    </location>
    <ligand>
        <name>Ca(2+)</name>
        <dbReference type="ChEBI" id="CHEBI:29108"/>
    </ligand>
</feature>
<evidence type="ECO:0000256" key="1">
    <source>
        <dbReference type="PIRSR" id="PIRSR605959-1"/>
    </source>
</evidence>
<comment type="cofactor">
    <cofactor evidence="3">
        <name>Ca(2+)</name>
        <dbReference type="ChEBI" id="CHEBI:29108"/>
    </cofactor>
</comment>
<dbReference type="EMBL" id="BJVJ01000137">
    <property type="protein sequence ID" value="GEL27038.1"/>
    <property type="molecule type" value="Genomic_DNA"/>
</dbReference>
<dbReference type="GO" id="GO:0006572">
    <property type="term" value="P:L-tyrosine catabolic process"/>
    <property type="evidence" value="ECO:0007669"/>
    <property type="project" value="TreeGrafter"/>
</dbReference>
<keyword evidence="3" id="KW-0460">Magnesium</keyword>
<feature type="binding site" evidence="2">
    <location>
        <position position="120"/>
    </location>
    <ligand>
        <name>substrate</name>
    </ligand>
</feature>
<dbReference type="PANTHER" id="PTHR43069">
    <property type="entry name" value="FUMARYLACETOACETASE"/>
    <property type="match status" value="1"/>
</dbReference>
<feature type="domain" description="Fumarylacetoacetase-like C-terminal" evidence="4">
    <location>
        <begin position="110"/>
        <end position="378"/>
    </location>
</feature>
<feature type="binding site" evidence="2">
    <location>
        <position position="106"/>
    </location>
    <ligand>
        <name>substrate</name>
    </ligand>
</feature>
<feature type="binding site" evidence="3">
    <location>
        <position position="224"/>
    </location>
    <ligand>
        <name>Mg(2+)</name>
        <dbReference type="ChEBI" id="CHEBI:18420"/>
    </ligand>
</feature>
<evidence type="ECO:0000313" key="5">
    <source>
        <dbReference type="EMBL" id="GEL27038.1"/>
    </source>
</evidence>
<dbReference type="InterPro" id="IPR011234">
    <property type="entry name" value="Fumarylacetoacetase-like_C"/>
</dbReference>
<dbReference type="GO" id="GO:0006559">
    <property type="term" value="P:L-phenylalanine catabolic process"/>
    <property type="evidence" value="ECO:0007669"/>
    <property type="project" value="TreeGrafter"/>
</dbReference>
<evidence type="ECO:0000313" key="6">
    <source>
        <dbReference type="Proteomes" id="UP000321685"/>
    </source>
</evidence>
<feature type="binding site" evidence="3">
    <location>
        <position position="204"/>
    </location>
    <ligand>
        <name>Mg(2+)</name>
        <dbReference type="ChEBI" id="CHEBI:18420"/>
    </ligand>
</feature>